<gene>
    <name evidence="5" type="primary">etfB</name>
    <name evidence="5" type="synonym">fixA</name>
</gene>
<dbReference type="InterPro" id="IPR012255">
    <property type="entry name" value="ETF_b"/>
</dbReference>
<dbReference type="EMBL" id="KF900731">
    <property type="protein sequence ID" value="AIF05180.1"/>
    <property type="molecule type" value="Genomic_DNA"/>
</dbReference>
<feature type="domain" description="Electron transfer flavoprotein alpha/beta-subunit N-terminal" evidence="4">
    <location>
        <begin position="23"/>
        <end position="204"/>
    </location>
</feature>
<keyword evidence="2" id="KW-0813">Transport</keyword>
<evidence type="ECO:0000259" key="4">
    <source>
        <dbReference type="SMART" id="SM00893"/>
    </source>
</evidence>
<accession>A0A075GQ37</accession>
<dbReference type="PIRSF" id="PIRSF000090">
    <property type="entry name" value="Beta-ETF"/>
    <property type="match status" value="1"/>
</dbReference>
<organism evidence="5">
    <name type="scientific">uncultured marine group II/III euryarchaeote KM3_180_D08</name>
    <dbReference type="NCBI Taxonomy" id="1457942"/>
    <lineage>
        <taxon>Archaea</taxon>
        <taxon>Methanobacteriati</taxon>
        <taxon>Methanobacteriota</taxon>
        <taxon>environmental samples</taxon>
    </lineage>
</organism>
<name>A0A075GQ37_9EURY</name>
<dbReference type="PANTHER" id="PTHR21294:SF8">
    <property type="entry name" value="ELECTRON TRANSFER FLAVOPROTEIN SUBUNIT BETA"/>
    <property type="match status" value="1"/>
</dbReference>
<reference evidence="5" key="1">
    <citation type="journal article" date="2014" name="Genome Biol. Evol.">
        <title>Pangenome evidence for extensive interdomain horizontal transfer affecting lineage core and shell genes in uncultured planktonic thaumarchaeota and euryarchaeota.</title>
        <authorList>
            <person name="Deschamps P."/>
            <person name="Zivanovic Y."/>
            <person name="Moreira D."/>
            <person name="Rodriguez-Valera F."/>
            <person name="Lopez-Garcia P."/>
        </authorList>
    </citation>
    <scope>NUCLEOTIDE SEQUENCE</scope>
</reference>
<dbReference type="PANTHER" id="PTHR21294">
    <property type="entry name" value="ELECTRON TRANSFER FLAVOPROTEIN BETA-SUBUNIT"/>
    <property type="match status" value="1"/>
</dbReference>
<evidence type="ECO:0000256" key="3">
    <source>
        <dbReference type="ARBA" id="ARBA00022982"/>
    </source>
</evidence>
<dbReference type="GO" id="GO:0009055">
    <property type="term" value="F:electron transfer activity"/>
    <property type="evidence" value="ECO:0007669"/>
    <property type="project" value="InterPro"/>
</dbReference>
<dbReference type="AlphaFoldDB" id="A0A075GQ37"/>
<evidence type="ECO:0000313" key="5">
    <source>
        <dbReference type="EMBL" id="AIF05180.1"/>
    </source>
</evidence>
<protein>
    <submittedName>
        <fullName evidence="5">Electron transfer flavoprotein beta subunit (FixA, etfB)</fullName>
    </submittedName>
</protein>
<dbReference type="SMART" id="SM00893">
    <property type="entry name" value="ETF"/>
    <property type="match status" value="1"/>
</dbReference>
<comment type="similarity">
    <text evidence="1">Belongs to the ETF beta-subunit/FixA family.</text>
</comment>
<dbReference type="InterPro" id="IPR014729">
    <property type="entry name" value="Rossmann-like_a/b/a_fold"/>
</dbReference>
<evidence type="ECO:0000256" key="2">
    <source>
        <dbReference type="ARBA" id="ARBA00022448"/>
    </source>
</evidence>
<proteinExistence type="inferred from homology"/>
<sequence length="247" mass="25844">MVEIAVLLKQVPDTTARITVSGERVDENAITSWVTSPYDEYSLEAALQHKEAAGGSITAITLGPPRADKVLKDAAALGVEKLVRVWQDGWESLDSIQVQAALAVAVQASGAEYVYCGKQAADTNQGSTGPGVAEIIGAPCIVEITDFDASGPTFTRSSATGSEKVTVAAPAVLTFSKTTTELRRPNVRGIMMAKRAQIELVGGEVGTTNVSVVRHASPAQKPPGKTFEGADSVPEVVGLLRDEAKVI</sequence>
<evidence type="ECO:0000256" key="1">
    <source>
        <dbReference type="ARBA" id="ARBA00007557"/>
    </source>
</evidence>
<dbReference type="SUPFAM" id="SSF52402">
    <property type="entry name" value="Adenine nucleotide alpha hydrolases-like"/>
    <property type="match status" value="1"/>
</dbReference>
<keyword evidence="3" id="KW-0249">Electron transport</keyword>
<dbReference type="InterPro" id="IPR014730">
    <property type="entry name" value="ETF_a/b_N"/>
</dbReference>
<dbReference type="Pfam" id="PF01012">
    <property type="entry name" value="ETF"/>
    <property type="match status" value="1"/>
</dbReference>
<dbReference type="Gene3D" id="3.40.50.620">
    <property type="entry name" value="HUPs"/>
    <property type="match status" value="1"/>
</dbReference>